<name>A0A2K3MZY4_TRIPR</name>
<comment type="caution">
    <text evidence="1">The sequence shown here is derived from an EMBL/GenBank/DDBJ whole genome shotgun (WGS) entry which is preliminary data.</text>
</comment>
<sequence>MDKQRLLISVWTLETFLRCFIADQPRQWLPWAEYWYNTNFHVSAGTTPFESVYGRSPPVLGGFLPGEVIVEAVLRELKDWDESLMQLKWHLQWAQQMQADCHRTDRVFDIEPWHISSNFRQHREFTLFFTCPCLRRLLVNGNYDVQDKLPPELEGNTSSGLEPSAVLASRTVVHEATQFSRF</sequence>
<reference evidence="1 2" key="2">
    <citation type="journal article" date="2017" name="Front. Plant Sci.">
        <title>Gene Classification and Mining of Molecular Markers Useful in Red Clover (Trifolium pratense) Breeding.</title>
        <authorList>
            <person name="Istvanek J."/>
            <person name="Dluhosova J."/>
            <person name="Dluhos P."/>
            <person name="Patkova L."/>
            <person name="Nedelnik J."/>
            <person name="Repkova J."/>
        </authorList>
    </citation>
    <scope>NUCLEOTIDE SEQUENCE [LARGE SCALE GENOMIC DNA]</scope>
    <source>
        <strain evidence="2">cv. Tatra</strain>
        <tissue evidence="1">Young leaves</tissue>
    </source>
</reference>
<dbReference type="Gene3D" id="3.30.420.10">
    <property type="entry name" value="Ribonuclease H-like superfamily/Ribonuclease H"/>
    <property type="match status" value="1"/>
</dbReference>
<dbReference type="AlphaFoldDB" id="A0A2K3MZY4"/>
<dbReference type="InterPro" id="IPR036397">
    <property type="entry name" value="RNaseH_sf"/>
</dbReference>
<proteinExistence type="predicted"/>
<reference evidence="1 2" key="1">
    <citation type="journal article" date="2014" name="Am. J. Bot.">
        <title>Genome assembly and annotation for red clover (Trifolium pratense; Fabaceae).</title>
        <authorList>
            <person name="Istvanek J."/>
            <person name="Jaros M."/>
            <person name="Krenek A."/>
            <person name="Repkova J."/>
        </authorList>
    </citation>
    <scope>NUCLEOTIDE SEQUENCE [LARGE SCALE GENOMIC DNA]</scope>
    <source>
        <strain evidence="2">cv. Tatra</strain>
        <tissue evidence="1">Young leaves</tissue>
    </source>
</reference>
<evidence type="ECO:0000313" key="1">
    <source>
        <dbReference type="EMBL" id="PNX96299.1"/>
    </source>
</evidence>
<gene>
    <name evidence="1" type="ORF">L195_g019502</name>
</gene>
<dbReference type="GO" id="GO:0003676">
    <property type="term" value="F:nucleic acid binding"/>
    <property type="evidence" value="ECO:0007669"/>
    <property type="project" value="InterPro"/>
</dbReference>
<accession>A0A2K3MZY4</accession>
<organism evidence="1 2">
    <name type="scientific">Trifolium pratense</name>
    <name type="common">Red clover</name>
    <dbReference type="NCBI Taxonomy" id="57577"/>
    <lineage>
        <taxon>Eukaryota</taxon>
        <taxon>Viridiplantae</taxon>
        <taxon>Streptophyta</taxon>
        <taxon>Embryophyta</taxon>
        <taxon>Tracheophyta</taxon>
        <taxon>Spermatophyta</taxon>
        <taxon>Magnoliopsida</taxon>
        <taxon>eudicotyledons</taxon>
        <taxon>Gunneridae</taxon>
        <taxon>Pentapetalae</taxon>
        <taxon>rosids</taxon>
        <taxon>fabids</taxon>
        <taxon>Fabales</taxon>
        <taxon>Fabaceae</taxon>
        <taxon>Papilionoideae</taxon>
        <taxon>50 kb inversion clade</taxon>
        <taxon>NPAAA clade</taxon>
        <taxon>Hologalegina</taxon>
        <taxon>IRL clade</taxon>
        <taxon>Trifolieae</taxon>
        <taxon>Trifolium</taxon>
    </lineage>
</organism>
<protein>
    <submittedName>
        <fullName evidence="1">Putative gypsy/Ty3 element polyprotein</fullName>
    </submittedName>
</protein>
<dbReference type="EMBL" id="ASHM01014356">
    <property type="protein sequence ID" value="PNX96299.1"/>
    <property type="molecule type" value="Genomic_DNA"/>
</dbReference>
<dbReference type="Proteomes" id="UP000236291">
    <property type="component" value="Unassembled WGS sequence"/>
</dbReference>
<evidence type="ECO:0000313" key="2">
    <source>
        <dbReference type="Proteomes" id="UP000236291"/>
    </source>
</evidence>